<dbReference type="InterPro" id="IPR035906">
    <property type="entry name" value="MetI-like_sf"/>
</dbReference>
<dbReference type="GO" id="GO:0005886">
    <property type="term" value="C:plasma membrane"/>
    <property type="evidence" value="ECO:0007669"/>
    <property type="project" value="UniProtKB-SubCell"/>
</dbReference>
<dbReference type="Gene3D" id="1.10.3720.10">
    <property type="entry name" value="MetI-like"/>
    <property type="match status" value="1"/>
</dbReference>
<dbReference type="SUPFAM" id="SSF161098">
    <property type="entry name" value="MetI-like"/>
    <property type="match status" value="1"/>
</dbReference>
<evidence type="ECO:0000256" key="6">
    <source>
        <dbReference type="ARBA" id="ARBA00022989"/>
    </source>
</evidence>
<dbReference type="PROSITE" id="PS50928">
    <property type="entry name" value="ABC_TM1"/>
    <property type="match status" value="1"/>
</dbReference>
<dbReference type="EMBL" id="JAGSOG010000046">
    <property type="protein sequence ID" value="MBR7834049.1"/>
    <property type="molecule type" value="Genomic_DNA"/>
</dbReference>
<organism evidence="10 11">
    <name type="scientific">Actinospica durhamensis</name>
    <dbReference type="NCBI Taxonomy" id="1508375"/>
    <lineage>
        <taxon>Bacteria</taxon>
        <taxon>Bacillati</taxon>
        <taxon>Actinomycetota</taxon>
        <taxon>Actinomycetes</taxon>
        <taxon>Catenulisporales</taxon>
        <taxon>Actinospicaceae</taxon>
        <taxon>Actinospica</taxon>
    </lineage>
</organism>
<evidence type="ECO:0000256" key="1">
    <source>
        <dbReference type="ARBA" id="ARBA00004429"/>
    </source>
</evidence>
<dbReference type="RefSeq" id="WP_212528570.1">
    <property type="nucleotide sequence ID" value="NZ_JAGSOG010000046.1"/>
</dbReference>
<feature type="transmembrane region" description="Helical" evidence="8">
    <location>
        <begin position="123"/>
        <end position="144"/>
    </location>
</feature>
<feature type="transmembrane region" description="Helical" evidence="8">
    <location>
        <begin position="265"/>
        <end position="289"/>
    </location>
</feature>
<evidence type="ECO:0000256" key="7">
    <source>
        <dbReference type="ARBA" id="ARBA00023136"/>
    </source>
</evidence>
<evidence type="ECO:0000256" key="3">
    <source>
        <dbReference type="ARBA" id="ARBA00022475"/>
    </source>
</evidence>
<comment type="caution">
    <text evidence="10">The sequence shown here is derived from an EMBL/GenBank/DDBJ whole genome shotgun (WGS) entry which is preliminary data.</text>
</comment>
<keyword evidence="6 8" id="KW-1133">Transmembrane helix</keyword>
<dbReference type="AlphaFoldDB" id="A0A941EUC9"/>
<dbReference type="CDD" id="cd06261">
    <property type="entry name" value="TM_PBP2"/>
    <property type="match status" value="1"/>
</dbReference>
<evidence type="ECO:0000259" key="9">
    <source>
        <dbReference type="PROSITE" id="PS50928"/>
    </source>
</evidence>
<evidence type="ECO:0000256" key="4">
    <source>
        <dbReference type="ARBA" id="ARBA00022519"/>
    </source>
</evidence>
<proteinExistence type="predicted"/>
<comment type="subcellular location">
    <subcellularLocation>
        <location evidence="1">Cell inner membrane</location>
        <topology evidence="1">Multi-pass membrane protein</topology>
    </subcellularLocation>
</comment>
<dbReference type="PANTHER" id="PTHR43357">
    <property type="entry name" value="INNER MEMBRANE ABC TRANSPORTER PERMEASE PROTEIN YDCV"/>
    <property type="match status" value="1"/>
</dbReference>
<evidence type="ECO:0000313" key="11">
    <source>
        <dbReference type="Proteomes" id="UP000675781"/>
    </source>
</evidence>
<sequence>MTTLTETEPEAAPVRKTAPGARRLDLRRVRWWRGGVLGLLALYFVVPLAACFWFTVYDSRTHQFSLSPYGQIFGAQGFTTSVWFTVKVALLTIVIEYLLLIPAMIAVQLWLPRLRPVLESLAMVPLVLSPVALVVGVNTVLGWGTNQDPGTPLFQLSVDLRDPNTPWILPIVYVLIAMPFAYRSLDASMRTVDLRTLVEASRGLGASWPLTVWRAVLPNLRTGLLSGAILTLALVFGEYTISSILQFQPFSVWIVEDSQGAQSGQLAPAVSLLSLLLSWAVLFLVSFLGGRRAVVGTDRSSA</sequence>
<evidence type="ECO:0000256" key="2">
    <source>
        <dbReference type="ARBA" id="ARBA00022448"/>
    </source>
</evidence>
<reference evidence="10" key="1">
    <citation type="submission" date="2021-04" db="EMBL/GenBank/DDBJ databases">
        <title>Genome based classification of Actinospica acidithermotolerans sp. nov., an actinobacterium isolated from an Indonesian hot spring.</title>
        <authorList>
            <person name="Kusuma A.B."/>
            <person name="Putra K.E."/>
            <person name="Nafisah S."/>
            <person name="Loh J."/>
            <person name="Nouioui I."/>
            <person name="Goodfellow M."/>
        </authorList>
    </citation>
    <scope>NUCLEOTIDE SEQUENCE</scope>
    <source>
        <strain evidence="10">CSCA 57</strain>
    </source>
</reference>
<keyword evidence="5 8" id="KW-0812">Transmembrane</keyword>
<keyword evidence="11" id="KW-1185">Reference proteome</keyword>
<dbReference type="Proteomes" id="UP000675781">
    <property type="component" value="Unassembled WGS sequence"/>
</dbReference>
<dbReference type="InterPro" id="IPR000515">
    <property type="entry name" value="MetI-like"/>
</dbReference>
<feature type="transmembrane region" description="Helical" evidence="8">
    <location>
        <begin position="224"/>
        <end position="245"/>
    </location>
</feature>
<gene>
    <name evidence="10" type="ORF">KDL01_12285</name>
</gene>
<keyword evidence="2" id="KW-0813">Transport</keyword>
<keyword evidence="3" id="KW-1003">Cell membrane</keyword>
<accession>A0A941EUC9</accession>
<feature type="domain" description="ABC transmembrane type-1" evidence="9">
    <location>
        <begin position="82"/>
        <end position="285"/>
    </location>
</feature>
<feature type="transmembrane region" description="Helical" evidence="8">
    <location>
        <begin position="164"/>
        <end position="182"/>
    </location>
</feature>
<dbReference type="GO" id="GO:0055085">
    <property type="term" value="P:transmembrane transport"/>
    <property type="evidence" value="ECO:0007669"/>
    <property type="project" value="InterPro"/>
</dbReference>
<evidence type="ECO:0000313" key="10">
    <source>
        <dbReference type="EMBL" id="MBR7834049.1"/>
    </source>
</evidence>
<name>A0A941EUC9_9ACTN</name>
<evidence type="ECO:0000256" key="8">
    <source>
        <dbReference type="SAM" id="Phobius"/>
    </source>
</evidence>
<evidence type="ECO:0000256" key="5">
    <source>
        <dbReference type="ARBA" id="ARBA00022692"/>
    </source>
</evidence>
<keyword evidence="7 8" id="KW-0472">Membrane</keyword>
<keyword evidence="4" id="KW-0997">Cell inner membrane</keyword>
<protein>
    <submittedName>
        <fullName evidence="10">ABC transporter permease subunit</fullName>
    </submittedName>
</protein>
<feature type="transmembrane region" description="Helical" evidence="8">
    <location>
        <begin position="88"/>
        <end position="111"/>
    </location>
</feature>
<dbReference type="PANTHER" id="PTHR43357:SF4">
    <property type="entry name" value="INNER MEMBRANE ABC TRANSPORTER PERMEASE PROTEIN YDCV"/>
    <property type="match status" value="1"/>
</dbReference>
<feature type="transmembrane region" description="Helical" evidence="8">
    <location>
        <begin position="31"/>
        <end position="56"/>
    </location>
</feature>